<dbReference type="InterPro" id="IPR037066">
    <property type="entry name" value="Plug_dom_sf"/>
</dbReference>
<dbReference type="PANTHER" id="PTHR32552">
    <property type="entry name" value="FERRICHROME IRON RECEPTOR-RELATED"/>
    <property type="match status" value="1"/>
</dbReference>
<evidence type="ECO:0000256" key="7">
    <source>
        <dbReference type="PROSITE-ProRule" id="PRU01360"/>
    </source>
</evidence>
<keyword evidence="10" id="KW-0675">Receptor</keyword>
<evidence type="ECO:0000256" key="2">
    <source>
        <dbReference type="ARBA" id="ARBA00022448"/>
    </source>
</evidence>
<dbReference type="Pfam" id="PF07715">
    <property type="entry name" value="Plug"/>
    <property type="match status" value="1"/>
</dbReference>
<comment type="subcellular location">
    <subcellularLocation>
        <location evidence="1 7">Cell outer membrane</location>
        <topology evidence="1 7">Multi-pass membrane protein</topology>
    </subcellularLocation>
</comment>
<keyword evidence="6 7" id="KW-0998">Cell outer membrane</keyword>
<gene>
    <name evidence="10" type="ORF">IQK56_11830</name>
</gene>
<evidence type="ECO:0000256" key="6">
    <source>
        <dbReference type="ARBA" id="ARBA00023237"/>
    </source>
</evidence>
<dbReference type="Gene3D" id="2.170.130.10">
    <property type="entry name" value="TonB-dependent receptor, plug domain"/>
    <property type="match status" value="1"/>
</dbReference>
<protein>
    <submittedName>
        <fullName evidence="10">TonB-dependent receptor</fullName>
    </submittedName>
</protein>
<keyword evidence="2 7" id="KW-0813">Transport</keyword>
<keyword evidence="3 7" id="KW-1134">Transmembrane beta strand</keyword>
<dbReference type="SUPFAM" id="SSF56935">
    <property type="entry name" value="Porins"/>
    <property type="match status" value="1"/>
</dbReference>
<evidence type="ECO:0000313" key="10">
    <source>
        <dbReference type="EMBL" id="MBE8591567.1"/>
    </source>
</evidence>
<evidence type="ECO:0000256" key="4">
    <source>
        <dbReference type="ARBA" id="ARBA00022692"/>
    </source>
</evidence>
<feature type="domain" description="Secretin/TonB short N-terminal" evidence="9">
    <location>
        <begin position="65"/>
        <end position="115"/>
    </location>
</feature>
<keyword evidence="11" id="KW-1185">Reference proteome</keyword>
<dbReference type="Proteomes" id="UP000613075">
    <property type="component" value="Unassembled WGS sequence"/>
</dbReference>
<sequence>MSSKRHPRSFAICRIALAFATHVALICLPADAADVINNHELVKRYEIAAGALNSVLTSFAQESGIAISFSSEQVENLKSGGLIGNYSLTNGFAQVLKGSGLRAQASEDGYVLVSASGTLELGATNITGQALGAVTEGTGSYTTGEVTIGKTAQTLRHTPQSVSVLSQQQLADQNVTDLTTALAQAPGIVVDYTDSERVDYYSRGFAIDAIQYDGATVVQNSGGGSYIQSDTAVIDHMEVLRGATGMLRGAGNPSGTVNIVRKRPTYEHHASGSYTAGSWDHQRFVADVSGPISSDGAVRGRVIAVHDDKDSFQDSRMERKNVLYAVLAADLNDRTTLTGGIEYTHLDATGSWGGLPADFDGSPLKFSRSTYLGTSWSRWNRSNLQSFGELQYAFDNDWKVKMTATHTDFDLDNKGFKQVFNSRASTTNPYLMNVQVTEGDGGGSDQSSYSLAADGPFSFMGRDQQLLVGMERVDNSSYALARGSIRNYVRGIDVRNWNSKTSVSEPNVSITYASGHH</sequence>
<proteinExistence type="inferred from homology"/>
<dbReference type="PROSITE" id="PS52016">
    <property type="entry name" value="TONB_DEPENDENT_REC_3"/>
    <property type="match status" value="1"/>
</dbReference>
<dbReference type="PANTHER" id="PTHR32552:SF74">
    <property type="entry name" value="HYDROXAMATE SIDEROPHORE RECEPTOR FHUE"/>
    <property type="match status" value="1"/>
</dbReference>
<feature type="signal peptide" evidence="8">
    <location>
        <begin position="1"/>
        <end position="32"/>
    </location>
</feature>
<evidence type="ECO:0000256" key="3">
    <source>
        <dbReference type="ARBA" id="ARBA00022452"/>
    </source>
</evidence>
<keyword evidence="4 7" id="KW-0812">Transmembrane</keyword>
<dbReference type="EMBL" id="JADDUM010000079">
    <property type="protein sequence ID" value="MBE8591567.1"/>
    <property type="molecule type" value="Genomic_DNA"/>
</dbReference>
<dbReference type="RefSeq" id="WP_193861865.1">
    <property type="nucleotide sequence ID" value="NZ_JADDUM010000079.1"/>
</dbReference>
<feature type="non-terminal residue" evidence="10">
    <location>
        <position position="517"/>
    </location>
</feature>
<dbReference type="Gene3D" id="3.55.50.30">
    <property type="match status" value="1"/>
</dbReference>
<evidence type="ECO:0000259" key="9">
    <source>
        <dbReference type="SMART" id="SM00965"/>
    </source>
</evidence>
<comment type="caution">
    <text evidence="10">The sequence shown here is derived from an EMBL/GenBank/DDBJ whole genome shotgun (WGS) entry which is preliminary data.</text>
</comment>
<feature type="chain" id="PRO_5046974511" evidence="8">
    <location>
        <begin position="33"/>
        <end position="517"/>
    </location>
</feature>
<keyword evidence="5 7" id="KW-0472">Membrane</keyword>
<keyword evidence="8" id="KW-0732">Signal</keyword>
<evidence type="ECO:0000256" key="5">
    <source>
        <dbReference type="ARBA" id="ARBA00023136"/>
    </source>
</evidence>
<evidence type="ECO:0000313" key="11">
    <source>
        <dbReference type="Proteomes" id="UP000613075"/>
    </source>
</evidence>
<dbReference type="InterPro" id="IPR036942">
    <property type="entry name" value="Beta-barrel_TonB_sf"/>
</dbReference>
<name>A0ABR9SRL1_9PSED</name>
<dbReference type="SMART" id="SM00965">
    <property type="entry name" value="STN"/>
    <property type="match status" value="1"/>
</dbReference>
<accession>A0ABR9SRL1</accession>
<dbReference type="InterPro" id="IPR039426">
    <property type="entry name" value="TonB-dep_rcpt-like"/>
</dbReference>
<dbReference type="InterPro" id="IPR012910">
    <property type="entry name" value="Plug_dom"/>
</dbReference>
<dbReference type="InterPro" id="IPR011662">
    <property type="entry name" value="Secretin/TonB_short_N"/>
</dbReference>
<reference evidence="10 11" key="1">
    <citation type="submission" date="2020-10" db="EMBL/GenBank/DDBJ databases">
        <title>The draft genomes of Cyclamen pathogen Pseudomonas sp.</title>
        <authorList>
            <person name="Fujikawa T."/>
            <person name="Sawada H."/>
        </authorList>
    </citation>
    <scope>NUCLEOTIDE SEQUENCE [LARGE SCALE GENOMIC DNA]</scope>
    <source>
        <strain evidence="10 11">MAFF 301449</strain>
    </source>
</reference>
<organism evidence="10 11">
    <name type="scientific">Pseudomonas cyclaminis</name>
    <dbReference type="NCBI Taxonomy" id="2781239"/>
    <lineage>
        <taxon>Bacteria</taxon>
        <taxon>Pseudomonadati</taxon>
        <taxon>Pseudomonadota</taxon>
        <taxon>Gammaproteobacteria</taxon>
        <taxon>Pseudomonadales</taxon>
        <taxon>Pseudomonadaceae</taxon>
        <taxon>Pseudomonas</taxon>
    </lineage>
</organism>
<dbReference type="Gene3D" id="2.40.170.20">
    <property type="entry name" value="TonB-dependent receptor, beta-barrel domain"/>
    <property type="match status" value="1"/>
</dbReference>
<evidence type="ECO:0000256" key="8">
    <source>
        <dbReference type="SAM" id="SignalP"/>
    </source>
</evidence>
<comment type="similarity">
    <text evidence="7">Belongs to the TonB-dependent receptor family.</text>
</comment>
<evidence type="ECO:0000256" key="1">
    <source>
        <dbReference type="ARBA" id="ARBA00004571"/>
    </source>
</evidence>
<dbReference type="Pfam" id="PF07660">
    <property type="entry name" value="STN"/>
    <property type="match status" value="1"/>
</dbReference>